<evidence type="ECO:0000313" key="2">
    <source>
        <dbReference type="EMBL" id="MDQ0160076.1"/>
    </source>
</evidence>
<proteinExistence type="predicted"/>
<comment type="caution">
    <text evidence="2">The sequence shown here is derived from an EMBL/GenBank/DDBJ whole genome shotgun (WGS) entry which is preliminary data.</text>
</comment>
<reference evidence="2 3" key="1">
    <citation type="submission" date="2023-07" db="EMBL/GenBank/DDBJ databases">
        <title>Genomic Encyclopedia of Type Strains, Phase IV (KMG-IV): sequencing the most valuable type-strain genomes for metagenomic binning, comparative biology and taxonomic classification.</title>
        <authorList>
            <person name="Goeker M."/>
        </authorList>
    </citation>
    <scope>NUCLEOTIDE SEQUENCE [LARGE SCALE GENOMIC DNA]</scope>
    <source>
        <strain evidence="2 3">DSM 16460</strain>
    </source>
</reference>
<gene>
    <name evidence="2" type="ORF">J2S77_002077</name>
</gene>
<feature type="transmembrane region" description="Helical" evidence="1">
    <location>
        <begin position="5"/>
        <end position="25"/>
    </location>
</feature>
<dbReference type="Proteomes" id="UP001224359">
    <property type="component" value="Unassembled WGS sequence"/>
</dbReference>
<organism evidence="2 3">
    <name type="scientific">Alkalibacillus salilacus</name>
    <dbReference type="NCBI Taxonomy" id="284582"/>
    <lineage>
        <taxon>Bacteria</taxon>
        <taxon>Bacillati</taxon>
        <taxon>Bacillota</taxon>
        <taxon>Bacilli</taxon>
        <taxon>Bacillales</taxon>
        <taxon>Bacillaceae</taxon>
        <taxon>Alkalibacillus</taxon>
    </lineage>
</organism>
<dbReference type="EMBL" id="JAUSTQ010000008">
    <property type="protein sequence ID" value="MDQ0160076.1"/>
    <property type="molecule type" value="Genomic_DNA"/>
</dbReference>
<keyword evidence="1" id="KW-0472">Membrane</keyword>
<evidence type="ECO:0000313" key="3">
    <source>
        <dbReference type="Proteomes" id="UP001224359"/>
    </source>
</evidence>
<keyword evidence="1" id="KW-1133">Transmembrane helix</keyword>
<name>A0ABT9VGK3_9BACI</name>
<feature type="transmembrane region" description="Helical" evidence="1">
    <location>
        <begin position="37"/>
        <end position="56"/>
    </location>
</feature>
<evidence type="ECO:0000256" key="1">
    <source>
        <dbReference type="SAM" id="Phobius"/>
    </source>
</evidence>
<keyword evidence="3" id="KW-1185">Reference proteome</keyword>
<accession>A0ABT9VGK3</accession>
<protein>
    <recommendedName>
        <fullName evidence="4">ATPase</fullName>
    </recommendedName>
</protein>
<keyword evidence="1" id="KW-0812">Transmembrane</keyword>
<sequence>MNKSFWVPLVVSFGSIILLYLIGFIAEIESLMFKFSLSYTEISLLPILIGIILGFLSERMIKLRFKVD</sequence>
<evidence type="ECO:0008006" key="4">
    <source>
        <dbReference type="Google" id="ProtNLM"/>
    </source>
</evidence>